<gene>
    <name evidence="2" type="ORF">TUM18999_12120</name>
    <name evidence="3" type="ORF">TUM20286_30440</name>
</gene>
<accession>A0A6J4E381</accession>
<dbReference type="EMBL" id="BQKM01000006">
    <property type="protein sequence ID" value="GJN53292.1"/>
    <property type="molecule type" value="Genomic_DNA"/>
</dbReference>
<dbReference type="AlphaFoldDB" id="A0A6J4E381"/>
<evidence type="ECO:0000313" key="5">
    <source>
        <dbReference type="Proteomes" id="UP001054892"/>
    </source>
</evidence>
<dbReference type="Proteomes" id="UP001054892">
    <property type="component" value="Unassembled WGS sequence"/>
</dbReference>
<evidence type="ECO:0000256" key="1">
    <source>
        <dbReference type="SAM" id="MobiDB-lite"/>
    </source>
</evidence>
<dbReference type="EMBL" id="AP023189">
    <property type="protein sequence ID" value="BCG23021.1"/>
    <property type="molecule type" value="Genomic_DNA"/>
</dbReference>
<keyword evidence="5" id="KW-1185">Reference proteome</keyword>
<protein>
    <submittedName>
        <fullName evidence="2">Uncharacterized protein</fullName>
    </submittedName>
</protein>
<dbReference type="KEGG" id="ptw:TUM18999_12120"/>
<evidence type="ECO:0000313" key="3">
    <source>
        <dbReference type="EMBL" id="GJN53292.1"/>
    </source>
</evidence>
<evidence type="ECO:0000313" key="4">
    <source>
        <dbReference type="Proteomes" id="UP000509383"/>
    </source>
</evidence>
<reference evidence="2 4" key="1">
    <citation type="submission" date="2020-05" db="EMBL/GenBank/DDBJ databases">
        <title>Characterization of novel class B3 metallo-beta-lactamase from novel Pseudomonas species.</title>
        <authorList>
            <person name="Yamada K."/>
            <person name="Aoki K."/>
            <person name="Ishii Y."/>
        </authorList>
    </citation>
    <scope>NUCLEOTIDE SEQUENCE [LARGE SCALE GENOMIC DNA]</scope>
    <source>
        <strain evidence="2 4">TUM18999</strain>
        <strain evidence="3 5">TUM20286</strain>
    </source>
</reference>
<evidence type="ECO:0000313" key="2">
    <source>
        <dbReference type="EMBL" id="BCG23021.1"/>
    </source>
</evidence>
<proteinExistence type="predicted"/>
<organism evidence="2 4">
    <name type="scientific">Pseudomonas tohonis</name>
    <dbReference type="NCBI Taxonomy" id="2725477"/>
    <lineage>
        <taxon>Bacteria</taxon>
        <taxon>Pseudomonadati</taxon>
        <taxon>Pseudomonadota</taxon>
        <taxon>Gammaproteobacteria</taxon>
        <taxon>Pseudomonadales</taxon>
        <taxon>Pseudomonadaceae</taxon>
        <taxon>Pseudomonas</taxon>
    </lineage>
</organism>
<sequence length="78" mass="8573">MPIRPQDIGPAAFLEPGTAATGPSEDDPAARLRVISAFQALVDARQARWHTDDSGRTELHLDSGEIFLLRPHSVTRLR</sequence>
<dbReference type="RefSeq" id="WP_173173326.1">
    <property type="nucleotide sequence ID" value="NZ_AP023189.1"/>
</dbReference>
<feature type="region of interest" description="Disordered" evidence="1">
    <location>
        <begin position="1"/>
        <end position="27"/>
    </location>
</feature>
<name>A0A6J4E381_9PSED</name>
<dbReference type="Proteomes" id="UP000509383">
    <property type="component" value="Chromosome"/>
</dbReference>